<keyword evidence="2" id="KW-1185">Reference proteome</keyword>
<name>A0ABP8WIL1_9MICO</name>
<protein>
    <recommendedName>
        <fullName evidence="3">SUKH-4 immunity protein of toxin-antitoxin system</fullName>
    </recommendedName>
</protein>
<evidence type="ECO:0008006" key="3">
    <source>
        <dbReference type="Google" id="ProtNLM"/>
    </source>
</evidence>
<evidence type="ECO:0000313" key="1">
    <source>
        <dbReference type="EMBL" id="GAA4688911.1"/>
    </source>
</evidence>
<reference evidence="2" key="1">
    <citation type="journal article" date="2019" name="Int. J. Syst. Evol. Microbiol.">
        <title>The Global Catalogue of Microorganisms (GCM) 10K type strain sequencing project: providing services to taxonomists for standard genome sequencing and annotation.</title>
        <authorList>
            <consortium name="The Broad Institute Genomics Platform"/>
            <consortium name="The Broad Institute Genome Sequencing Center for Infectious Disease"/>
            <person name="Wu L."/>
            <person name="Ma J."/>
        </authorList>
    </citation>
    <scope>NUCLEOTIDE SEQUENCE [LARGE SCALE GENOMIC DNA]</scope>
    <source>
        <strain evidence="2">JCM 17975</strain>
    </source>
</reference>
<accession>A0ABP8WIL1</accession>
<proteinExistence type="predicted"/>
<sequence length="298" mass="33323">MPLPDTVIHRLIQARLLLNSDRDLAMNHQVSGPATATSTATHPDHADILRVANGFVLGAIRLNDGPWLPNWNPFAALSPGQDTPPGTWHVVGDVHDVDLLVLNEADRSIWLVDGEPGGHWPDGTAYRRLADDLTAFLLDFTFGHRYRELSETPDDDWAHVNSRLCELQPLVEYVRYEATEPTRRMTYPGVVALANGLAHSGRLTPEDQAWWHTHNDLMNGAYPDPSAADPSLYDRERHPDARTYIRADARDLLGITRGYLDLLDGYDVGWREVRTYDPGRILYADAVHVVAAPWGTTC</sequence>
<organism evidence="1 2">
    <name type="scientific">Promicromonospora umidemergens</name>
    <dbReference type="NCBI Taxonomy" id="629679"/>
    <lineage>
        <taxon>Bacteria</taxon>
        <taxon>Bacillati</taxon>
        <taxon>Actinomycetota</taxon>
        <taxon>Actinomycetes</taxon>
        <taxon>Micrococcales</taxon>
        <taxon>Promicromonosporaceae</taxon>
        <taxon>Promicromonospora</taxon>
    </lineage>
</organism>
<evidence type="ECO:0000313" key="2">
    <source>
        <dbReference type="Proteomes" id="UP001500843"/>
    </source>
</evidence>
<dbReference type="EMBL" id="BAABHM010000003">
    <property type="protein sequence ID" value="GAA4688911.1"/>
    <property type="molecule type" value="Genomic_DNA"/>
</dbReference>
<dbReference type="RefSeq" id="WP_253871522.1">
    <property type="nucleotide sequence ID" value="NZ_BAABHM010000003.1"/>
</dbReference>
<gene>
    <name evidence="1" type="ORF">GCM10023198_04220</name>
</gene>
<comment type="caution">
    <text evidence="1">The sequence shown here is derived from an EMBL/GenBank/DDBJ whole genome shotgun (WGS) entry which is preliminary data.</text>
</comment>
<dbReference type="Proteomes" id="UP001500843">
    <property type="component" value="Unassembled WGS sequence"/>
</dbReference>